<name>A0A2I0W9C6_9ASPA</name>
<proteinExistence type="predicted"/>
<dbReference type="EMBL" id="KZ502842">
    <property type="protein sequence ID" value="PKU72241.1"/>
    <property type="molecule type" value="Genomic_DNA"/>
</dbReference>
<keyword evidence="2" id="KW-1185">Reference proteome</keyword>
<protein>
    <submittedName>
        <fullName evidence="1">Uncharacterized protein</fullName>
    </submittedName>
</protein>
<organism evidence="1 2">
    <name type="scientific">Dendrobium catenatum</name>
    <dbReference type="NCBI Taxonomy" id="906689"/>
    <lineage>
        <taxon>Eukaryota</taxon>
        <taxon>Viridiplantae</taxon>
        <taxon>Streptophyta</taxon>
        <taxon>Embryophyta</taxon>
        <taxon>Tracheophyta</taxon>
        <taxon>Spermatophyta</taxon>
        <taxon>Magnoliopsida</taxon>
        <taxon>Liliopsida</taxon>
        <taxon>Asparagales</taxon>
        <taxon>Orchidaceae</taxon>
        <taxon>Epidendroideae</taxon>
        <taxon>Malaxideae</taxon>
        <taxon>Dendrobiinae</taxon>
        <taxon>Dendrobium</taxon>
    </lineage>
</organism>
<sequence length="100" mass="10910">MNAPRPMGPVRPSGRGSNGIVIREGQVNHCRIALVEGKGKSVLIENLDGKEILGGKINPGVAIHESSASDDLILRVNNFQGFLIRLRGVILVMICHRREF</sequence>
<accession>A0A2I0W9C6</accession>
<dbReference type="Proteomes" id="UP000233837">
    <property type="component" value="Unassembled WGS sequence"/>
</dbReference>
<gene>
    <name evidence="1" type="ORF">MA16_Dca006241</name>
</gene>
<reference evidence="1 2" key="1">
    <citation type="journal article" date="2016" name="Sci. Rep.">
        <title>The Dendrobium catenatum Lindl. genome sequence provides insights into polysaccharide synthase, floral development and adaptive evolution.</title>
        <authorList>
            <person name="Zhang G.Q."/>
            <person name="Xu Q."/>
            <person name="Bian C."/>
            <person name="Tsai W.C."/>
            <person name="Yeh C.M."/>
            <person name="Liu K.W."/>
            <person name="Yoshida K."/>
            <person name="Zhang L.S."/>
            <person name="Chang S.B."/>
            <person name="Chen F."/>
            <person name="Shi Y."/>
            <person name="Su Y.Y."/>
            <person name="Zhang Y.Q."/>
            <person name="Chen L.J."/>
            <person name="Yin Y."/>
            <person name="Lin M."/>
            <person name="Huang H."/>
            <person name="Deng H."/>
            <person name="Wang Z.W."/>
            <person name="Zhu S.L."/>
            <person name="Zhao X."/>
            <person name="Deng C."/>
            <person name="Niu S.C."/>
            <person name="Huang J."/>
            <person name="Wang M."/>
            <person name="Liu G.H."/>
            <person name="Yang H.J."/>
            <person name="Xiao X.J."/>
            <person name="Hsiao Y.Y."/>
            <person name="Wu W.L."/>
            <person name="Chen Y.Y."/>
            <person name="Mitsuda N."/>
            <person name="Ohme-Takagi M."/>
            <person name="Luo Y.B."/>
            <person name="Van de Peer Y."/>
            <person name="Liu Z.J."/>
        </authorList>
    </citation>
    <scope>NUCLEOTIDE SEQUENCE [LARGE SCALE GENOMIC DNA]</scope>
    <source>
        <tissue evidence="1">The whole plant</tissue>
    </source>
</reference>
<evidence type="ECO:0000313" key="2">
    <source>
        <dbReference type="Proteomes" id="UP000233837"/>
    </source>
</evidence>
<reference evidence="1 2" key="2">
    <citation type="journal article" date="2017" name="Nature">
        <title>The Apostasia genome and the evolution of orchids.</title>
        <authorList>
            <person name="Zhang G.Q."/>
            <person name="Liu K.W."/>
            <person name="Li Z."/>
            <person name="Lohaus R."/>
            <person name="Hsiao Y.Y."/>
            <person name="Niu S.C."/>
            <person name="Wang J.Y."/>
            <person name="Lin Y.C."/>
            <person name="Xu Q."/>
            <person name="Chen L.J."/>
            <person name="Yoshida K."/>
            <person name="Fujiwara S."/>
            <person name="Wang Z.W."/>
            <person name="Zhang Y.Q."/>
            <person name="Mitsuda N."/>
            <person name="Wang M."/>
            <person name="Liu G.H."/>
            <person name="Pecoraro L."/>
            <person name="Huang H.X."/>
            <person name="Xiao X.J."/>
            <person name="Lin M."/>
            <person name="Wu X.Y."/>
            <person name="Wu W.L."/>
            <person name="Chen Y.Y."/>
            <person name="Chang S.B."/>
            <person name="Sakamoto S."/>
            <person name="Ohme-Takagi M."/>
            <person name="Yagi M."/>
            <person name="Zeng S.J."/>
            <person name="Shen C.Y."/>
            <person name="Yeh C.M."/>
            <person name="Luo Y.B."/>
            <person name="Tsai W.C."/>
            <person name="Van de Peer Y."/>
            <person name="Liu Z.J."/>
        </authorList>
    </citation>
    <scope>NUCLEOTIDE SEQUENCE [LARGE SCALE GENOMIC DNA]</scope>
    <source>
        <tissue evidence="1">The whole plant</tissue>
    </source>
</reference>
<dbReference type="AlphaFoldDB" id="A0A2I0W9C6"/>
<evidence type="ECO:0000313" key="1">
    <source>
        <dbReference type="EMBL" id="PKU72241.1"/>
    </source>
</evidence>